<accession>A1ZJ76</accession>
<name>A1ZJ76_MICM2</name>
<comment type="similarity">
    <text evidence="2">Belongs to the class-I pyridoxal-phosphate-dependent aminotransferase family.</text>
</comment>
<dbReference type="InterPro" id="IPR015421">
    <property type="entry name" value="PyrdxlP-dep_Trfase_major"/>
</dbReference>
<keyword evidence="5" id="KW-0663">Pyridoxal phosphate</keyword>
<evidence type="ECO:0000256" key="4">
    <source>
        <dbReference type="ARBA" id="ARBA00022679"/>
    </source>
</evidence>
<evidence type="ECO:0000313" key="8">
    <source>
        <dbReference type="Proteomes" id="UP000004095"/>
    </source>
</evidence>
<dbReference type="InterPro" id="IPR051326">
    <property type="entry name" value="Kynurenine-oxoglutarate_AT"/>
</dbReference>
<organism evidence="7 8">
    <name type="scientific">Microscilla marina ATCC 23134</name>
    <dbReference type="NCBI Taxonomy" id="313606"/>
    <lineage>
        <taxon>Bacteria</taxon>
        <taxon>Pseudomonadati</taxon>
        <taxon>Bacteroidota</taxon>
        <taxon>Cytophagia</taxon>
        <taxon>Cytophagales</taxon>
        <taxon>Microscillaceae</taxon>
        <taxon>Microscilla</taxon>
    </lineage>
</organism>
<dbReference type="GO" id="GO:0030170">
    <property type="term" value="F:pyridoxal phosphate binding"/>
    <property type="evidence" value="ECO:0007669"/>
    <property type="project" value="InterPro"/>
</dbReference>
<keyword evidence="4 7" id="KW-0808">Transferase</keyword>
<keyword evidence="3 7" id="KW-0032">Aminotransferase</keyword>
<dbReference type="InterPro" id="IPR015424">
    <property type="entry name" value="PyrdxlP-dep_Trfase"/>
</dbReference>
<dbReference type="FunFam" id="3.40.640.10:FF:000033">
    <property type="entry name" value="Aspartate aminotransferase"/>
    <property type="match status" value="1"/>
</dbReference>
<dbReference type="PANTHER" id="PTHR43807">
    <property type="entry name" value="FI04487P"/>
    <property type="match status" value="1"/>
</dbReference>
<proteinExistence type="inferred from homology"/>
<protein>
    <submittedName>
        <fullName evidence="7">Aminotransferase, class I and II</fullName>
    </submittedName>
</protein>
<dbReference type="eggNOG" id="COG0436">
    <property type="taxonomic scope" value="Bacteria"/>
</dbReference>
<evidence type="ECO:0000256" key="1">
    <source>
        <dbReference type="ARBA" id="ARBA00001933"/>
    </source>
</evidence>
<evidence type="ECO:0000259" key="6">
    <source>
        <dbReference type="Pfam" id="PF00155"/>
    </source>
</evidence>
<evidence type="ECO:0000256" key="3">
    <source>
        <dbReference type="ARBA" id="ARBA00022576"/>
    </source>
</evidence>
<dbReference type="InterPro" id="IPR004839">
    <property type="entry name" value="Aminotransferase_I/II_large"/>
</dbReference>
<dbReference type="Pfam" id="PF00155">
    <property type="entry name" value="Aminotran_1_2"/>
    <property type="match status" value="1"/>
</dbReference>
<keyword evidence="8" id="KW-1185">Reference proteome</keyword>
<dbReference type="AlphaFoldDB" id="A1ZJ76"/>
<comment type="caution">
    <text evidence="7">The sequence shown here is derived from an EMBL/GenBank/DDBJ whole genome shotgun (WGS) entry which is preliminary data.</text>
</comment>
<comment type="cofactor">
    <cofactor evidence="1">
        <name>pyridoxal 5'-phosphate</name>
        <dbReference type="ChEBI" id="CHEBI:597326"/>
    </cofactor>
</comment>
<evidence type="ECO:0000313" key="7">
    <source>
        <dbReference type="EMBL" id="EAY29612.1"/>
    </source>
</evidence>
<dbReference type="InterPro" id="IPR015422">
    <property type="entry name" value="PyrdxlP-dep_Trfase_small"/>
</dbReference>
<evidence type="ECO:0000256" key="5">
    <source>
        <dbReference type="ARBA" id="ARBA00022898"/>
    </source>
</evidence>
<dbReference type="Gene3D" id="3.40.640.10">
    <property type="entry name" value="Type I PLP-dependent aspartate aminotransferase-like (Major domain)"/>
    <property type="match status" value="1"/>
</dbReference>
<feature type="domain" description="Aminotransferase class I/classII large" evidence="6">
    <location>
        <begin position="40"/>
        <end position="388"/>
    </location>
</feature>
<dbReference type="Proteomes" id="UP000004095">
    <property type="component" value="Unassembled WGS sequence"/>
</dbReference>
<dbReference type="GO" id="GO:0016212">
    <property type="term" value="F:kynurenine-oxoglutarate transaminase activity"/>
    <property type="evidence" value="ECO:0007669"/>
    <property type="project" value="TreeGrafter"/>
</dbReference>
<dbReference type="CDD" id="cd00609">
    <property type="entry name" value="AAT_like"/>
    <property type="match status" value="1"/>
</dbReference>
<evidence type="ECO:0000256" key="2">
    <source>
        <dbReference type="ARBA" id="ARBA00007441"/>
    </source>
</evidence>
<dbReference type="GO" id="GO:0005737">
    <property type="term" value="C:cytoplasm"/>
    <property type="evidence" value="ECO:0007669"/>
    <property type="project" value="TreeGrafter"/>
</dbReference>
<gene>
    <name evidence="7" type="ORF">M23134_00496</name>
</gene>
<dbReference type="Gene3D" id="3.90.1150.10">
    <property type="entry name" value="Aspartate Aminotransferase, domain 1"/>
    <property type="match status" value="1"/>
</dbReference>
<dbReference type="PANTHER" id="PTHR43807:SF20">
    <property type="entry name" value="FI04487P"/>
    <property type="match status" value="1"/>
</dbReference>
<dbReference type="SUPFAM" id="SSF53383">
    <property type="entry name" value="PLP-dependent transferases"/>
    <property type="match status" value="1"/>
</dbReference>
<dbReference type="EMBL" id="AAWS01000010">
    <property type="protein sequence ID" value="EAY29612.1"/>
    <property type="molecule type" value="Genomic_DNA"/>
</dbReference>
<sequence length="399" mass="45056">MVEKTLNKNMQSTPTISSKLPNAGTSIFSIMSAWAHEHKAVNLAQGFPDFDCHPELVRLTHHYMQKGMNQYAPSAGILPLRERIAEKTAHTYGFSPDPATEVTLTTGATEALFVAISALVQEGDEVIVFEPAYDAYIPVIELNGGKAVPIALERNTYAINWHQVKEALTPQTRLIIINTPHNPSGSVLKPHDITELTEIVMNHDLLLISDEVYEHIIFDGVTHQSMLLYPILREKSIVISSFGKTFHNTGWKMGYAIAPPEITVELRKLHQYVTFSNFTPAQYALVDFMAETKHYTSLPEFYQERRDKFRSLMQATDFELLPCQGTYFQLVSYAHLSSEPDVVYAKRIAKEAGVATIPTSVFYTDKLDRKVVRFCFAKQDETMERAVELLVKNAQILKE</sequence>
<dbReference type="NCBIfam" id="NF006569">
    <property type="entry name" value="PRK09082.1"/>
    <property type="match status" value="1"/>
</dbReference>
<reference evidence="7 8" key="1">
    <citation type="submission" date="2007-01" db="EMBL/GenBank/DDBJ databases">
        <authorList>
            <person name="Haygood M."/>
            <person name="Podell S."/>
            <person name="Anderson C."/>
            <person name="Hopkinson B."/>
            <person name="Roe K."/>
            <person name="Barbeau K."/>
            <person name="Gaasterland T."/>
            <person name="Ferriera S."/>
            <person name="Johnson J."/>
            <person name="Kravitz S."/>
            <person name="Beeson K."/>
            <person name="Sutton G."/>
            <person name="Rogers Y.-H."/>
            <person name="Friedman R."/>
            <person name="Frazier M."/>
            <person name="Venter J.C."/>
        </authorList>
    </citation>
    <scope>NUCLEOTIDE SEQUENCE [LARGE SCALE GENOMIC DNA]</scope>
    <source>
        <strain evidence="7 8">ATCC 23134</strain>
    </source>
</reference>